<sequence length="110" mass="12627">MRQFVIDELSPLERDNLDSYLKRSLKPGPMTGIFWLVLPEDLYGPAQRGHDQCGPFYFAVDLGGHRLSIELLARSTSNLHCTCIAYATEEQRQFVLAFIDRMLDEEHIKA</sequence>
<name>A0ABM7WEJ2_9BACT</name>
<evidence type="ECO:0000313" key="2">
    <source>
        <dbReference type="Proteomes" id="UP000830055"/>
    </source>
</evidence>
<accession>A0ABM7WEJ2</accession>
<evidence type="ECO:0000313" key="1">
    <source>
        <dbReference type="EMBL" id="BDD89417.1"/>
    </source>
</evidence>
<reference evidence="1 2" key="1">
    <citation type="submission" date="2022-01" db="EMBL/GenBank/DDBJ databases">
        <title>Desulfofustis limnae sp. nov., a novel mesophilic sulfate-reducing bacterium isolated from marsh soil.</title>
        <authorList>
            <person name="Watanabe M."/>
            <person name="Takahashi A."/>
            <person name="Kojima H."/>
            <person name="Fukui M."/>
        </authorList>
    </citation>
    <scope>NUCLEOTIDE SEQUENCE [LARGE SCALE GENOMIC DNA]</scope>
    <source>
        <strain evidence="1 2">PPLL</strain>
    </source>
</reference>
<dbReference type="RefSeq" id="WP_284152719.1">
    <property type="nucleotide sequence ID" value="NZ_AP025516.1"/>
</dbReference>
<protein>
    <submittedName>
        <fullName evidence="1">Uncharacterized protein</fullName>
    </submittedName>
</protein>
<proteinExistence type="predicted"/>
<gene>
    <name evidence="1" type="ORF">DPPLL_37820</name>
</gene>
<organism evidence="1 2">
    <name type="scientific">Desulfofustis limnaeus</name>
    <dbReference type="NCBI Taxonomy" id="2740163"/>
    <lineage>
        <taxon>Bacteria</taxon>
        <taxon>Pseudomonadati</taxon>
        <taxon>Thermodesulfobacteriota</taxon>
        <taxon>Desulfobulbia</taxon>
        <taxon>Desulfobulbales</taxon>
        <taxon>Desulfocapsaceae</taxon>
        <taxon>Desulfofustis</taxon>
    </lineage>
</organism>
<dbReference type="EMBL" id="AP025516">
    <property type="protein sequence ID" value="BDD89417.1"/>
    <property type="molecule type" value="Genomic_DNA"/>
</dbReference>
<keyword evidence="2" id="KW-1185">Reference proteome</keyword>
<dbReference type="Proteomes" id="UP000830055">
    <property type="component" value="Chromosome"/>
</dbReference>